<feature type="signal peptide" evidence="1">
    <location>
        <begin position="1"/>
        <end position="21"/>
    </location>
</feature>
<dbReference type="InterPro" id="IPR002372">
    <property type="entry name" value="PQQ_rpt_dom"/>
</dbReference>
<evidence type="ECO:0000259" key="2">
    <source>
        <dbReference type="Pfam" id="PF13360"/>
    </source>
</evidence>
<dbReference type="InterPro" id="IPR018391">
    <property type="entry name" value="PQQ_b-propeller_rpt"/>
</dbReference>
<proteinExistence type="predicted"/>
<keyword evidence="1" id="KW-0732">Signal</keyword>
<dbReference type="Proteomes" id="UP000003688">
    <property type="component" value="Unassembled WGS sequence"/>
</dbReference>
<feature type="chain" id="PRO_5002893137" evidence="1">
    <location>
        <begin position="22"/>
        <end position="425"/>
    </location>
</feature>
<evidence type="ECO:0000256" key="1">
    <source>
        <dbReference type="SAM" id="SignalP"/>
    </source>
</evidence>
<name>B9XCC7_PEDPL</name>
<dbReference type="SMART" id="SM00564">
    <property type="entry name" value="PQQ"/>
    <property type="match status" value="4"/>
</dbReference>
<dbReference type="Gene3D" id="2.130.10.10">
    <property type="entry name" value="YVTN repeat-like/Quinoprotein amine dehydrogenase"/>
    <property type="match status" value="1"/>
</dbReference>
<evidence type="ECO:0000313" key="3">
    <source>
        <dbReference type="EMBL" id="EEF62595.1"/>
    </source>
</evidence>
<dbReference type="InterPro" id="IPR011047">
    <property type="entry name" value="Quinoprotein_ADH-like_sf"/>
</dbReference>
<dbReference type="InterPro" id="IPR015943">
    <property type="entry name" value="WD40/YVTN_repeat-like_dom_sf"/>
</dbReference>
<dbReference type="OrthoDB" id="200236at2"/>
<gene>
    <name evidence="3" type="ORF">Cflav_PD5230</name>
</gene>
<organism evidence="3 4">
    <name type="scientific">Pedosphaera parvula (strain Ellin514)</name>
    <dbReference type="NCBI Taxonomy" id="320771"/>
    <lineage>
        <taxon>Bacteria</taxon>
        <taxon>Pseudomonadati</taxon>
        <taxon>Verrucomicrobiota</taxon>
        <taxon>Pedosphaerae</taxon>
        <taxon>Pedosphaerales</taxon>
        <taxon>Pedosphaeraceae</taxon>
        <taxon>Pedosphaera</taxon>
    </lineage>
</organism>
<dbReference type="EMBL" id="ABOX02000004">
    <property type="protein sequence ID" value="EEF62595.1"/>
    <property type="molecule type" value="Genomic_DNA"/>
</dbReference>
<accession>B9XCC7</accession>
<reference evidence="3 4" key="1">
    <citation type="journal article" date="2011" name="J. Bacteriol.">
        <title>Genome sequence of 'Pedosphaera parvula' Ellin514, an aerobic Verrucomicrobial isolate from pasture soil.</title>
        <authorList>
            <person name="Kant R."/>
            <person name="van Passel M.W."/>
            <person name="Sangwan P."/>
            <person name="Palva A."/>
            <person name="Lucas S."/>
            <person name="Copeland A."/>
            <person name="Lapidus A."/>
            <person name="Glavina Del Rio T."/>
            <person name="Dalin E."/>
            <person name="Tice H."/>
            <person name="Bruce D."/>
            <person name="Goodwin L."/>
            <person name="Pitluck S."/>
            <person name="Chertkov O."/>
            <person name="Larimer F.W."/>
            <person name="Land M.L."/>
            <person name="Hauser L."/>
            <person name="Brettin T.S."/>
            <person name="Detter J.C."/>
            <person name="Han S."/>
            <person name="de Vos W.M."/>
            <person name="Janssen P.H."/>
            <person name="Smidt H."/>
        </authorList>
    </citation>
    <scope>NUCLEOTIDE SEQUENCE [LARGE SCALE GENOMIC DNA]</scope>
    <source>
        <strain evidence="3 4">Ellin514</strain>
    </source>
</reference>
<dbReference type="RefSeq" id="WP_007413475.1">
    <property type="nucleotide sequence ID" value="NZ_ABOX02000004.1"/>
</dbReference>
<dbReference type="STRING" id="320771.Cflav_PD5230"/>
<evidence type="ECO:0000313" key="4">
    <source>
        <dbReference type="Proteomes" id="UP000003688"/>
    </source>
</evidence>
<dbReference type="Gene3D" id="2.40.10.480">
    <property type="match status" value="1"/>
</dbReference>
<dbReference type="AlphaFoldDB" id="B9XCC7"/>
<feature type="domain" description="Pyrrolo-quinoline quinone repeat" evidence="2">
    <location>
        <begin position="46"/>
        <end position="199"/>
    </location>
</feature>
<dbReference type="Pfam" id="PF13360">
    <property type="entry name" value="PQQ_2"/>
    <property type="match status" value="1"/>
</dbReference>
<dbReference type="PANTHER" id="PTHR34512">
    <property type="entry name" value="CELL SURFACE PROTEIN"/>
    <property type="match status" value="1"/>
</dbReference>
<dbReference type="SUPFAM" id="SSF50998">
    <property type="entry name" value="Quinoprotein alcohol dehydrogenase-like"/>
    <property type="match status" value="1"/>
</dbReference>
<dbReference type="PANTHER" id="PTHR34512:SF30">
    <property type="entry name" value="OUTER MEMBRANE PROTEIN ASSEMBLY FACTOR BAMB"/>
    <property type="match status" value="1"/>
</dbReference>
<keyword evidence="4" id="KW-1185">Reference proteome</keyword>
<protein>
    <submittedName>
        <fullName evidence="3">Pyrrolo-quinoline quinone</fullName>
    </submittedName>
</protein>
<comment type="caution">
    <text evidence="3">The sequence shown here is derived from an EMBL/GenBank/DDBJ whole genome shotgun (WGS) entry which is preliminary data.</text>
</comment>
<sequence precursor="true">MKLLPALVLIPLLARSLYATGDTSANWPHWRGSRDNGSVETGTYPVKWNAETNLSWKLELPGKGCSTPIVWQNHIFVTAPVDGQDSILAVDWSGKLLWTTRFGAERSGKNAHGSGSNPSPVTDGKSIFVYYKSGEFAALDFDGKVLWQTNLVELYGRDTLYWDYGTSPVLTGRDVVIARLHHGESYLAAFDKSTGALHWKVARNYITPDEGDHSYATPILMKHESRETLLVLGGEHLTAHDADDGKVLWSCGDFNPQGKRNWVPVASPVIAGDMVIVPYGRGTRLHGIKLGGTADVTITNRIWMREDTGSFCSTPAEYKGRVYLLHDHGPDRGVIECIDPTTGKTLLRDELPRTSSEFYASPTVADGKIYAVREDGVVFVARIEPKFDLLAENDMGEQIIASPVLVANHLLLRGEKHLFCIGNKR</sequence>